<dbReference type="Pfam" id="PF00515">
    <property type="entry name" value="TPR_1"/>
    <property type="match status" value="2"/>
</dbReference>
<dbReference type="InterPro" id="IPR019734">
    <property type="entry name" value="TPR_rpt"/>
</dbReference>
<evidence type="ECO:0000313" key="2">
    <source>
        <dbReference type="EMBL" id="SBV94893.1"/>
    </source>
</evidence>
<dbReference type="PROSITE" id="PS50293">
    <property type="entry name" value="TPR_REGION"/>
    <property type="match status" value="1"/>
</dbReference>
<dbReference type="SUPFAM" id="SSF48452">
    <property type="entry name" value="TPR-like"/>
    <property type="match status" value="1"/>
</dbReference>
<gene>
    <name evidence="2" type="ORF">KL86DYS1_11251</name>
</gene>
<name>A0A212J634_9BACT</name>
<dbReference type="EMBL" id="FLUM01000001">
    <property type="protein sequence ID" value="SBV94893.1"/>
    <property type="molecule type" value="Genomic_DNA"/>
</dbReference>
<sequence>MRNGLIILFLLFTTLTIYSQPSSEKLIRQGVALHDKGRYKEAIACYEEALKVNPTSMSAVYEMSLSYLQLKDYDKAIRNSTKVITANFQPLLMDAYIVKGTALANQDKMGDALRTLNEALEKCGDEYLLHFNLGLCYFNNKDNRMAVQHLRKAIEIDATHSSAFLLYAYALNDLGRWVQSFYAFHFFLLLEPNTERSKDAFGEMFDIVSAKIDSGSEKLSPEDGVDRRYLYDAIQKHKTGATDDISQYTFFVESSKLIFFTLAQMQNDSQNGLLWYFFVPTYEEILGSGHFDTYCRYVSVAYFPESLKWWENNKTNVDNFIEWFENGQGGMEDDAYFGDDSDLEDSGQ</sequence>
<keyword evidence="1" id="KW-0802">TPR repeat</keyword>
<feature type="repeat" description="TPR" evidence="1">
    <location>
        <begin position="127"/>
        <end position="160"/>
    </location>
</feature>
<protein>
    <submittedName>
        <fullName evidence="2">Uncharacterized protein</fullName>
    </submittedName>
</protein>
<dbReference type="RefSeq" id="WP_296939093.1">
    <property type="nucleotide sequence ID" value="NZ_LT599032.1"/>
</dbReference>
<dbReference type="AlphaFoldDB" id="A0A212J634"/>
<dbReference type="PANTHER" id="PTHR12558:SF13">
    <property type="entry name" value="CELL DIVISION CYCLE PROTEIN 27 HOMOLOG"/>
    <property type="match status" value="1"/>
</dbReference>
<feature type="repeat" description="TPR" evidence="1">
    <location>
        <begin position="23"/>
        <end position="56"/>
    </location>
</feature>
<dbReference type="Pfam" id="PF13181">
    <property type="entry name" value="TPR_8"/>
    <property type="match status" value="1"/>
</dbReference>
<organism evidence="2">
    <name type="scientific">uncultured Dysgonomonas sp</name>
    <dbReference type="NCBI Taxonomy" id="206096"/>
    <lineage>
        <taxon>Bacteria</taxon>
        <taxon>Pseudomonadati</taxon>
        <taxon>Bacteroidota</taxon>
        <taxon>Bacteroidia</taxon>
        <taxon>Bacteroidales</taxon>
        <taxon>Dysgonomonadaceae</taxon>
        <taxon>Dysgonomonas</taxon>
        <taxon>environmental samples</taxon>
    </lineage>
</organism>
<reference evidence="2" key="1">
    <citation type="submission" date="2016-04" db="EMBL/GenBank/DDBJ databases">
        <authorList>
            <person name="Evans L.H."/>
            <person name="Alamgir A."/>
            <person name="Owens N."/>
            <person name="Weber N.D."/>
            <person name="Virtaneva K."/>
            <person name="Barbian K."/>
            <person name="Babar A."/>
            <person name="Rosenke K."/>
        </authorList>
    </citation>
    <scope>NUCLEOTIDE SEQUENCE</scope>
    <source>
        <strain evidence="2">86-1</strain>
    </source>
</reference>
<accession>A0A212J634</accession>
<dbReference type="SMART" id="SM00028">
    <property type="entry name" value="TPR"/>
    <property type="match status" value="4"/>
</dbReference>
<evidence type="ECO:0000256" key="1">
    <source>
        <dbReference type="PROSITE-ProRule" id="PRU00339"/>
    </source>
</evidence>
<dbReference type="Gene3D" id="1.25.40.10">
    <property type="entry name" value="Tetratricopeptide repeat domain"/>
    <property type="match status" value="2"/>
</dbReference>
<proteinExistence type="predicted"/>
<dbReference type="PANTHER" id="PTHR12558">
    <property type="entry name" value="CELL DIVISION CYCLE 16,23,27"/>
    <property type="match status" value="1"/>
</dbReference>
<dbReference type="InterPro" id="IPR011990">
    <property type="entry name" value="TPR-like_helical_dom_sf"/>
</dbReference>
<dbReference type="PROSITE" id="PS50005">
    <property type="entry name" value="TPR"/>
    <property type="match status" value="2"/>
</dbReference>